<protein>
    <submittedName>
        <fullName evidence="1">Uncharacterized protein</fullName>
    </submittedName>
</protein>
<keyword evidence="2" id="KW-1185">Reference proteome</keyword>
<gene>
    <name evidence="1" type="ORF">DB32_002511</name>
</gene>
<proteinExistence type="predicted"/>
<evidence type="ECO:0000313" key="1">
    <source>
        <dbReference type="EMBL" id="AKF05362.1"/>
    </source>
</evidence>
<sequence>MIASAALLVACGGATNAGSTTPVDAPRRECTAALRFAEPEVAQTSDEEMPRTAIALALICEDEPIRTVAIGTEVGACFNDEASDGALLRARCWWAGQGAIVVVRRNGEVLEVLRADVDEHTGAGALERVTQLEIPANHVLHTL</sequence>
<reference evidence="1 2" key="1">
    <citation type="submission" date="2015-03" db="EMBL/GenBank/DDBJ databases">
        <title>Genome assembly of Sandaracinus amylolyticus DSM 53668.</title>
        <authorList>
            <person name="Sharma G."/>
            <person name="Subramanian S."/>
        </authorList>
    </citation>
    <scope>NUCLEOTIDE SEQUENCE [LARGE SCALE GENOMIC DNA]</scope>
    <source>
        <strain evidence="1 2">DSM 53668</strain>
    </source>
</reference>
<evidence type="ECO:0000313" key="2">
    <source>
        <dbReference type="Proteomes" id="UP000034883"/>
    </source>
</evidence>
<dbReference type="EMBL" id="CP011125">
    <property type="protein sequence ID" value="AKF05362.1"/>
    <property type="molecule type" value="Genomic_DNA"/>
</dbReference>
<organism evidence="1 2">
    <name type="scientific">Sandaracinus amylolyticus</name>
    <dbReference type="NCBI Taxonomy" id="927083"/>
    <lineage>
        <taxon>Bacteria</taxon>
        <taxon>Pseudomonadati</taxon>
        <taxon>Myxococcota</taxon>
        <taxon>Polyangia</taxon>
        <taxon>Polyangiales</taxon>
        <taxon>Sandaracinaceae</taxon>
        <taxon>Sandaracinus</taxon>
    </lineage>
</organism>
<accession>A0A0F6W1V7</accession>
<dbReference type="KEGG" id="samy:DB32_002511"/>
<name>A0A0F6W1V7_9BACT</name>
<dbReference type="STRING" id="927083.DB32_002511"/>
<dbReference type="AlphaFoldDB" id="A0A0F6W1V7"/>
<dbReference type="Proteomes" id="UP000034883">
    <property type="component" value="Chromosome"/>
</dbReference>